<dbReference type="Pfam" id="PF17678">
    <property type="entry name" value="Glyco_hydro_92N"/>
    <property type="match status" value="1"/>
</dbReference>
<proteinExistence type="predicted"/>
<dbReference type="InterPro" id="IPR041371">
    <property type="entry name" value="GH92_N"/>
</dbReference>
<evidence type="ECO:0000259" key="5">
    <source>
        <dbReference type="Pfam" id="PF17678"/>
    </source>
</evidence>
<dbReference type="GO" id="GO:0005975">
    <property type="term" value="P:carbohydrate metabolic process"/>
    <property type="evidence" value="ECO:0007669"/>
    <property type="project" value="InterPro"/>
</dbReference>
<dbReference type="GO" id="GO:0000224">
    <property type="term" value="F:peptide-N4-(N-acetyl-beta-glucosaminyl)asparagine amidase activity"/>
    <property type="evidence" value="ECO:0007669"/>
    <property type="project" value="TreeGrafter"/>
</dbReference>
<dbReference type="EMBL" id="FNZR01000002">
    <property type="protein sequence ID" value="SEK61218.1"/>
    <property type="molecule type" value="Genomic_DNA"/>
</dbReference>
<dbReference type="NCBIfam" id="TIGR01180">
    <property type="entry name" value="aman2_put"/>
    <property type="match status" value="1"/>
</dbReference>
<sequence>MHRIFRFVICWLLGFPLPISYGQKSPAAYVNPFIGASTSADAAGIYHGLGKTFPGATTPFGLVQLSPNTITGGDNGSGYSDEHSFIEGFAFTQMSGVGWYGDLGNFLVTPTTGPLHIVAGRHPKLGSGYRSRYDKATEKAEAGYYAATLTDYDTRVEATAAAHSGILRFTFPKQDTSRIQIDLARRVGGTATSQYVRVVDGHSITGWMKCTPDGGGWGNGDGKADYTVYFYAQFSKPLRQYGVWSAPIPEDRRRKLQDIERAAYDSLILQAERLPYRNEIQGKHLGFYTEFETEDRESVLMKVGISFVSMDGAKQNLQQEIPDWDFDRTRQNALRLWNAALSKVHITGGTEEQRTVFYTALYHTLIDPREMADVDGAYPGGDGNIHQNNHFTKRTIFSGWDVFRSQFPLQSIINPKVVSDMINSLVTLADENGSEYLERWEFLNAYSGCMLGNPAVSVVVDAYNKGIRDFDVQRAYRYARNTVEKFGNGERGHSGGISYTLEHAYSEWCLAQLANSLGHPDDADRYARRAQSYRNNFDPDMGWFRNRTEDGSWQDWPDGGRIAQPTVEGNSYQQGWFVPHDIDGLVQLLGGRDKVVADLVDFFERTPQDFGWNDYYNHANEPVHQVPFLFNRLGAPWLTQQWSRIICENAYRNSVEGLVGNEDVGQMSAWYVLASSGIHMVCPGDNRYEITAPLFDRVSFTVGDSANPRKFEIIAQGNSPANRYIQSAKLNGLPYERCWISHQDIIAGGQLELVMGSEPNTRWGMR</sequence>
<dbReference type="RefSeq" id="WP_090603303.1">
    <property type="nucleotide sequence ID" value="NZ_FNZR01000002.1"/>
</dbReference>
<dbReference type="InterPro" id="IPR014718">
    <property type="entry name" value="GH-type_carb-bd"/>
</dbReference>
<evidence type="ECO:0000259" key="4">
    <source>
        <dbReference type="Pfam" id="PF07971"/>
    </source>
</evidence>
<dbReference type="GO" id="GO:0030246">
    <property type="term" value="F:carbohydrate binding"/>
    <property type="evidence" value="ECO:0007669"/>
    <property type="project" value="InterPro"/>
</dbReference>
<dbReference type="PANTHER" id="PTHR12143:SF39">
    <property type="entry name" value="SECRETED PROTEIN"/>
    <property type="match status" value="1"/>
</dbReference>
<protein>
    <submittedName>
        <fullName evidence="6">Alpha-1,2-mannosidase, putative</fullName>
    </submittedName>
</protein>
<evidence type="ECO:0000256" key="2">
    <source>
        <dbReference type="ARBA" id="ARBA00011245"/>
    </source>
</evidence>
<keyword evidence="7" id="KW-1185">Reference proteome</keyword>
<dbReference type="InterPro" id="IPR050883">
    <property type="entry name" value="PNGase"/>
</dbReference>
<evidence type="ECO:0000256" key="1">
    <source>
        <dbReference type="ARBA" id="ARBA00001913"/>
    </source>
</evidence>
<dbReference type="OrthoDB" id="9758101at2"/>
<organism evidence="6 7">
    <name type="scientific">Parapedobacter koreensis</name>
    <dbReference type="NCBI Taxonomy" id="332977"/>
    <lineage>
        <taxon>Bacteria</taxon>
        <taxon>Pseudomonadati</taxon>
        <taxon>Bacteroidota</taxon>
        <taxon>Sphingobacteriia</taxon>
        <taxon>Sphingobacteriales</taxon>
        <taxon>Sphingobacteriaceae</taxon>
        <taxon>Parapedobacter</taxon>
    </lineage>
</organism>
<accession>A0A1H7IFJ8</accession>
<dbReference type="Gene3D" id="1.20.1610.10">
    <property type="entry name" value="alpha-1,2-mannosidases domains"/>
    <property type="match status" value="1"/>
</dbReference>
<dbReference type="GO" id="GO:0005829">
    <property type="term" value="C:cytosol"/>
    <property type="evidence" value="ECO:0007669"/>
    <property type="project" value="TreeGrafter"/>
</dbReference>
<name>A0A1H7IFJ8_9SPHI</name>
<dbReference type="InterPro" id="IPR008928">
    <property type="entry name" value="6-hairpin_glycosidase_sf"/>
</dbReference>
<dbReference type="Gene3D" id="3.30.2080.10">
    <property type="entry name" value="GH92 mannosidase domain"/>
    <property type="match status" value="1"/>
</dbReference>
<dbReference type="Gene3D" id="1.20.1050.60">
    <property type="entry name" value="alpha-1,2-mannosidase"/>
    <property type="match status" value="1"/>
</dbReference>
<dbReference type="AlphaFoldDB" id="A0A1H7IFJ8"/>
<comment type="subunit">
    <text evidence="2">Monomer.</text>
</comment>
<dbReference type="STRING" id="332977.SAMN05421740_102220"/>
<dbReference type="FunFam" id="3.30.2080.10:FF:000001">
    <property type="entry name" value="Alpha-1,2-mannosidase subfamily"/>
    <property type="match status" value="1"/>
</dbReference>
<comment type="cofactor">
    <cofactor evidence="1">
        <name>Ca(2+)</name>
        <dbReference type="ChEBI" id="CHEBI:29108"/>
    </cofactor>
</comment>
<evidence type="ECO:0000256" key="3">
    <source>
        <dbReference type="ARBA" id="ARBA00022837"/>
    </source>
</evidence>
<dbReference type="InterPro" id="IPR012939">
    <property type="entry name" value="Glyco_hydro_92"/>
</dbReference>
<dbReference type="GO" id="GO:0006516">
    <property type="term" value="P:glycoprotein catabolic process"/>
    <property type="evidence" value="ECO:0007669"/>
    <property type="project" value="TreeGrafter"/>
</dbReference>
<feature type="domain" description="Glycosyl hydrolase family 92" evidence="4">
    <location>
        <begin position="312"/>
        <end position="757"/>
    </location>
</feature>
<dbReference type="Gene3D" id="2.70.98.10">
    <property type="match status" value="1"/>
</dbReference>
<evidence type="ECO:0000313" key="7">
    <source>
        <dbReference type="Proteomes" id="UP000198916"/>
    </source>
</evidence>
<dbReference type="PANTHER" id="PTHR12143">
    <property type="entry name" value="PEPTIDE N-GLYCANASE PNGASE -RELATED"/>
    <property type="match status" value="1"/>
</dbReference>
<dbReference type="SUPFAM" id="SSF48208">
    <property type="entry name" value="Six-hairpin glycosidases"/>
    <property type="match status" value="1"/>
</dbReference>
<dbReference type="InterPro" id="IPR005887">
    <property type="entry name" value="GH92_a_mannosidase_put"/>
</dbReference>
<dbReference type="Pfam" id="PF07971">
    <property type="entry name" value="Glyco_hydro_92"/>
    <property type="match status" value="1"/>
</dbReference>
<evidence type="ECO:0000313" key="6">
    <source>
        <dbReference type="EMBL" id="SEK61218.1"/>
    </source>
</evidence>
<gene>
    <name evidence="6" type="ORF">SAMN05421740_102220</name>
</gene>
<feature type="domain" description="Glycosyl hydrolase family 92 N-terminal" evidence="5">
    <location>
        <begin position="29"/>
        <end position="306"/>
    </location>
</feature>
<dbReference type="Proteomes" id="UP000198916">
    <property type="component" value="Unassembled WGS sequence"/>
</dbReference>
<reference evidence="7" key="1">
    <citation type="submission" date="2016-10" db="EMBL/GenBank/DDBJ databases">
        <authorList>
            <person name="Varghese N."/>
            <person name="Submissions S."/>
        </authorList>
    </citation>
    <scope>NUCLEOTIDE SEQUENCE [LARGE SCALE GENOMIC DNA]</scope>
    <source>
        <strain evidence="7">Jip14</strain>
    </source>
</reference>
<keyword evidence="3" id="KW-0106">Calcium</keyword>